<proteinExistence type="predicted"/>
<dbReference type="PROSITE" id="PS51257">
    <property type="entry name" value="PROKAR_LIPOPROTEIN"/>
    <property type="match status" value="1"/>
</dbReference>
<organism evidence="1 3">
    <name type="scientific">Phytophthora rubi</name>
    <dbReference type="NCBI Taxonomy" id="129364"/>
    <lineage>
        <taxon>Eukaryota</taxon>
        <taxon>Sar</taxon>
        <taxon>Stramenopiles</taxon>
        <taxon>Oomycota</taxon>
        <taxon>Peronosporomycetes</taxon>
        <taxon>Peronosporales</taxon>
        <taxon>Peronosporaceae</taxon>
        <taxon>Phytophthora</taxon>
    </lineage>
</organism>
<evidence type="ECO:0000313" key="2">
    <source>
        <dbReference type="EMBL" id="KAE9351938.1"/>
    </source>
</evidence>
<protein>
    <submittedName>
        <fullName evidence="1">Uncharacterized protein</fullName>
    </submittedName>
</protein>
<evidence type="ECO:0000313" key="4">
    <source>
        <dbReference type="Proteomes" id="UP000434957"/>
    </source>
</evidence>
<evidence type="ECO:0000313" key="3">
    <source>
        <dbReference type="Proteomes" id="UP000429607"/>
    </source>
</evidence>
<dbReference type="AlphaFoldDB" id="A0A6A3NV17"/>
<accession>A0A6A3NV17</accession>
<reference evidence="1 3" key="1">
    <citation type="submission" date="2018-09" db="EMBL/GenBank/DDBJ databases">
        <title>Genomic investigation of the strawberry pathogen Phytophthora fragariae indicates pathogenicity is determined by transcriptional variation in three key races.</title>
        <authorList>
            <person name="Adams T.M."/>
            <person name="Armitage A.D."/>
            <person name="Sobczyk M.K."/>
            <person name="Bates H.J."/>
            <person name="Dunwell J.M."/>
            <person name="Nellist C.F."/>
            <person name="Harrison R.J."/>
        </authorList>
    </citation>
    <scope>NUCLEOTIDE SEQUENCE [LARGE SCALE GENOMIC DNA]</scope>
    <source>
        <strain evidence="1 3">SCRP249</strain>
        <strain evidence="2 4">SCRP333</strain>
    </source>
</reference>
<name>A0A6A3NV17_9STRA</name>
<dbReference type="Proteomes" id="UP000434957">
    <property type="component" value="Unassembled WGS sequence"/>
</dbReference>
<evidence type="ECO:0000313" key="1">
    <source>
        <dbReference type="EMBL" id="KAE9044328.1"/>
    </source>
</evidence>
<dbReference type="EMBL" id="QXFT01000178">
    <property type="protein sequence ID" value="KAE9351938.1"/>
    <property type="molecule type" value="Genomic_DNA"/>
</dbReference>
<dbReference type="EMBL" id="QXFV01000241">
    <property type="protein sequence ID" value="KAE9044328.1"/>
    <property type="molecule type" value="Genomic_DNA"/>
</dbReference>
<keyword evidence="4" id="KW-1185">Reference proteome</keyword>
<comment type="caution">
    <text evidence="1">The sequence shown here is derived from an EMBL/GenBank/DDBJ whole genome shotgun (WGS) entry which is preliminary data.</text>
</comment>
<gene>
    <name evidence="1" type="ORF">PR001_g5408</name>
    <name evidence="2" type="ORF">PR003_g4638</name>
</gene>
<sequence>MLAHRLTKLTRSVAAPVSCAISSCSVSPPCPGPRGWASASARAFNHSSAH</sequence>
<dbReference type="Proteomes" id="UP000429607">
    <property type="component" value="Unassembled WGS sequence"/>
</dbReference>